<reference evidence="2" key="1">
    <citation type="submission" date="2015-09" db="EMBL/GenBank/DDBJ databases">
        <title>Scylla olivacea transcriptome.</title>
        <authorList>
            <person name="Ikhwanuddin M."/>
        </authorList>
    </citation>
    <scope>NUCLEOTIDE SEQUENCE</scope>
</reference>
<protein>
    <recommendedName>
        <fullName evidence="3">Vacuolar protein sorting-associated protein 62</fullName>
    </recommendedName>
</protein>
<dbReference type="PANTHER" id="PTHR48174:SF5">
    <property type="entry name" value="VACUOLAR PROTEIN SORTING-ASSOCIATED PROTEIN 62"/>
    <property type="match status" value="1"/>
</dbReference>
<keyword evidence="1" id="KW-0732">Signal</keyword>
<name>A0A0P4W6K5_SCYOL</name>
<dbReference type="PANTHER" id="PTHR48174">
    <property type="entry name" value="DUF946 FAMILY PROTEIN"/>
    <property type="match status" value="1"/>
</dbReference>
<dbReference type="AlphaFoldDB" id="A0A0P4W6K5"/>
<evidence type="ECO:0000313" key="2">
    <source>
        <dbReference type="EMBL" id="JAI61812.1"/>
    </source>
</evidence>
<feature type="signal peptide" evidence="1">
    <location>
        <begin position="1"/>
        <end position="17"/>
    </location>
</feature>
<dbReference type="InterPro" id="IPR009291">
    <property type="entry name" value="Vps62"/>
</dbReference>
<accession>A0A0P4W6K5</accession>
<feature type="chain" id="PRO_5006070282" description="Vacuolar protein sorting-associated protein 62" evidence="1">
    <location>
        <begin position="18"/>
        <end position="584"/>
    </location>
</feature>
<organism evidence="2">
    <name type="scientific">Scylla olivacea</name>
    <name type="common">Orange mud crab</name>
    <name type="synonym">Cancer olivacea</name>
    <dbReference type="NCBI Taxonomy" id="85551"/>
    <lineage>
        <taxon>Eukaryota</taxon>
        <taxon>Metazoa</taxon>
        <taxon>Ecdysozoa</taxon>
        <taxon>Arthropoda</taxon>
        <taxon>Crustacea</taxon>
        <taxon>Multicrustacea</taxon>
        <taxon>Malacostraca</taxon>
        <taxon>Eumalacostraca</taxon>
        <taxon>Eucarida</taxon>
        <taxon>Decapoda</taxon>
        <taxon>Pleocyemata</taxon>
        <taxon>Brachyura</taxon>
        <taxon>Eubrachyura</taxon>
        <taxon>Portunoidea</taxon>
        <taxon>Portunidae</taxon>
        <taxon>Portuninae</taxon>
        <taxon>Scylla</taxon>
    </lineage>
</organism>
<evidence type="ECO:0008006" key="3">
    <source>
        <dbReference type="Google" id="ProtNLM"/>
    </source>
</evidence>
<proteinExistence type="predicted"/>
<dbReference type="Pfam" id="PF06101">
    <property type="entry name" value="Vps62"/>
    <property type="match status" value="1"/>
</dbReference>
<evidence type="ECO:0000256" key="1">
    <source>
        <dbReference type="SAM" id="SignalP"/>
    </source>
</evidence>
<sequence length="584" mass="66443">MAERFLLLVVMASVTESPFMILASTPQDPLLFEREVAAHRWSPLVWLHPSEAYFPSSVPFFLRHITPSTTKGHAEVQQGSRAPGLNLPSGRPSRNFYLLAPHNFECLDCTLPGFLHGQKPQKKYSPPVYVTIHTCPSLPASRAVRNTLNSLTNDKFINLNTYNDIPDDVTTMSISQADHRPTFSVTNTTMQQNISSLSTDSTHLLLNIFSQINQTQPRKIHSSVSTLEARNSQYVSYEENTTTSFSVCINNGTLCHKSTSREKTHTNVTKIQTADDSSNLDTRNIRFIDNILLNTTVTPYMNESQFTQKYFTKFLNSSVPQNNTQVDDTNYLRNNTKLTSITQYHNNEKQHPRPPSNKDRLLPSEQQYTVTYWMFYPYNRGKNICTINLGFFGQMFKVKVNGVCYGEEITLGNHVGDWEHVSIKFKGSKPTHMYVSAHTFGAYYTYDATNNRFIYEYEDTREGIPMSPVYPKIIQLSGGSHPILYSARGSHGLWGAEGTNQYNSLPLLQDETGKGTPWKIWKNLKLIDVQDPLSEQPHKHWWKYEGRWGNPSSKCHVLLAGLCEHVKGPTGIPRKRVNFPCQNI</sequence>
<dbReference type="EMBL" id="GDRN01082553">
    <property type="protein sequence ID" value="JAI61812.1"/>
    <property type="molecule type" value="Transcribed_RNA"/>
</dbReference>